<keyword evidence="2" id="KW-0343">GTPase activation</keyword>
<feature type="region of interest" description="Disordered" evidence="3">
    <location>
        <begin position="330"/>
        <end position="392"/>
    </location>
</feature>
<keyword evidence="4" id="KW-1133">Transmembrane helix</keyword>
<feature type="compositionally biased region" description="Polar residues" evidence="3">
    <location>
        <begin position="132"/>
        <end position="173"/>
    </location>
</feature>
<evidence type="ECO:0000313" key="6">
    <source>
        <dbReference type="EMBL" id="CAE6476970.1"/>
    </source>
</evidence>
<evidence type="ECO:0000256" key="1">
    <source>
        <dbReference type="ARBA" id="ARBA00004348"/>
    </source>
</evidence>
<keyword evidence="4" id="KW-0472">Membrane</keyword>
<feature type="compositionally biased region" description="Low complexity" evidence="3">
    <location>
        <begin position="67"/>
        <end position="82"/>
    </location>
</feature>
<dbReference type="InterPro" id="IPR000195">
    <property type="entry name" value="Rab-GAP-TBC_dom"/>
</dbReference>
<feature type="domain" description="Rab-GAP TBC" evidence="5">
    <location>
        <begin position="423"/>
        <end position="648"/>
    </location>
</feature>
<evidence type="ECO:0000256" key="2">
    <source>
        <dbReference type="ARBA" id="ARBA00022468"/>
    </source>
</evidence>
<protein>
    <recommendedName>
        <fullName evidence="5">Rab-GAP TBC domain-containing protein</fullName>
    </recommendedName>
</protein>
<dbReference type="SUPFAM" id="SSF53254">
    <property type="entry name" value="Phosphoglycerate mutase-like"/>
    <property type="match status" value="1"/>
</dbReference>
<dbReference type="AlphaFoldDB" id="A0A8H3H1V8"/>
<dbReference type="Gene3D" id="1.10.8.270">
    <property type="entry name" value="putative rabgap domain of human tbc1 domain family member 14 like domains"/>
    <property type="match status" value="1"/>
</dbReference>
<feature type="compositionally biased region" description="Acidic residues" evidence="3">
    <location>
        <begin position="30"/>
        <end position="40"/>
    </location>
</feature>
<sequence length="997" mass="109235">MAAPPARPHVGLRPSSHFSIITAAQSNADWAEDDAWDSGSDDDKPLASRKHPAPPTPTRTNSLGFFSSTTASPKPSTTASPKLQPAPSSTNNSPLKNPTAPAPIPFKKPAGPTSLNAIRARKSTGAVDPNLSVGSGTPNSGSSTAELSFSYTHVQVPSPSSFPRPNLLPSQPQSHEEGSSVELASPPGKGKGWTFIAGRKKEKVDEEAAEREREGYRQWKMSASGSVDFGGMVPDAPDSDEDSDGELVVGDLEVEIGEGLTIGDDLNLGRGKEETLEFTRMGSDDKGKRASAGKEEAEGETTPREKVGIEAIRDDVDAIVADPFSILRRPDPYGHVSGYNTKPPSRTSSLSHIMSPERPSSSSKRMSSFGPSTSSSGHERTSSGAGLSRGRSIRTNRRHTQFVECLSKEDINMAELKKLAWSGVPPHLRPMVWPLLLGYMPLPSSMRLQTLQRKREEYGRLVNITFARGREGLDQSIWHQIKIDVPRTRPGVKLWMETGTHQSLERILYVWAIRHPASGYVQGINDLATPFYQIFLSAYIDADPETYDPACLPPHIMNAIEADTFWCLSRLLDGIQDNYISQQPGIHRSVKRMAELVKRIDGALAAHLESQGVEFMQFAFRWMNCLLMRELSVKNTIPTIIGRVQIPPAHTWPMKGSPQITAMWGKQRRGYKNITVGILVLMMSFLALVSLAISVMPAMGMGIQLQATKAKNLTYEVVPGYFIQTNPDTNPSTVGPNPFAFGLIANTSATYWSDFKANITKLQKSAPKNVKYAVCWFGRHGQGWHNVAESTYGTAAWDDYWSKLNGDGNMTWGPDALLTDLGKQQAQLAHNTWATELAKSDPVPLPTKLFSSPMSRAASTLDITFTGILLTESGKKDKVRPYVMEGLREVIGVHTCDKRRTKSYIRETYNDFNIEPGFTEEDELWTADHRDTNAETDARLRATLDTIFGRLLGSKDTFISVTAHSGAISSALRVLGHRAYSLPTGGVIPVVIKATEN</sequence>
<accession>A0A8H3H1V8</accession>
<evidence type="ECO:0000256" key="3">
    <source>
        <dbReference type="SAM" id="MobiDB-lite"/>
    </source>
</evidence>
<feature type="region of interest" description="Disordered" evidence="3">
    <location>
        <begin position="28"/>
        <end position="245"/>
    </location>
</feature>
<feature type="compositionally biased region" description="Low complexity" evidence="3">
    <location>
        <begin position="351"/>
        <end position="376"/>
    </location>
</feature>
<organism evidence="6 7">
    <name type="scientific">Rhizoctonia solani</name>
    <dbReference type="NCBI Taxonomy" id="456999"/>
    <lineage>
        <taxon>Eukaryota</taxon>
        <taxon>Fungi</taxon>
        <taxon>Dikarya</taxon>
        <taxon>Basidiomycota</taxon>
        <taxon>Agaricomycotina</taxon>
        <taxon>Agaricomycetes</taxon>
        <taxon>Cantharellales</taxon>
        <taxon>Ceratobasidiaceae</taxon>
        <taxon>Rhizoctonia</taxon>
    </lineage>
</organism>
<dbReference type="GO" id="GO:0005096">
    <property type="term" value="F:GTPase activator activity"/>
    <property type="evidence" value="ECO:0007669"/>
    <property type="project" value="UniProtKB-KW"/>
</dbReference>
<dbReference type="CDD" id="cd07040">
    <property type="entry name" value="HP"/>
    <property type="match status" value="1"/>
</dbReference>
<dbReference type="PANTHER" id="PTHR22957:SF26">
    <property type="entry name" value="LD44506P"/>
    <property type="match status" value="1"/>
</dbReference>
<dbReference type="PROSITE" id="PS50086">
    <property type="entry name" value="TBC_RABGAP"/>
    <property type="match status" value="1"/>
</dbReference>
<dbReference type="SMART" id="SM00164">
    <property type="entry name" value="TBC"/>
    <property type="match status" value="1"/>
</dbReference>
<dbReference type="PANTHER" id="PTHR22957">
    <property type="entry name" value="TBC1 DOMAIN FAMILY MEMBER GTPASE-ACTIVATING PROTEIN"/>
    <property type="match status" value="1"/>
</dbReference>
<dbReference type="GO" id="GO:0005795">
    <property type="term" value="C:Golgi stack"/>
    <property type="evidence" value="ECO:0007669"/>
    <property type="project" value="UniProtKB-SubCell"/>
</dbReference>
<dbReference type="InterPro" id="IPR013078">
    <property type="entry name" value="His_Pase_superF_clade-1"/>
</dbReference>
<dbReference type="InterPro" id="IPR035969">
    <property type="entry name" value="Rab-GAP_TBC_sf"/>
</dbReference>
<evidence type="ECO:0000259" key="5">
    <source>
        <dbReference type="PROSITE" id="PS50086"/>
    </source>
</evidence>
<dbReference type="Gene3D" id="1.10.10.750">
    <property type="entry name" value="Ypt/Rab-GAP domain of gyp1p, domain 1"/>
    <property type="match status" value="1"/>
</dbReference>
<gene>
    <name evidence="6" type="ORF">RDB_LOCUS70034</name>
</gene>
<dbReference type="EMBL" id="CAJMWZ010003644">
    <property type="protein sequence ID" value="CAE6476970.1"/>
    <property type="molecule type" value="Genomic_DNA"/>
</dbReference>
<feature type="region of interest" description="Disordered" evidence="3">
    <location>
        <begin position="277"/>
        <end position="309"/>
    </location>
</feature>
<dbReference type="Gene3D" id="1.10.472.80">
    <property type="entry name" value="Ypt/Rab-GAP domain of gyp1p, domain 3"/>
    <property type="match status" value="1"/>
</dbReference>
<dbReference type="FunFam" id="1.10.8.270:FF:000004">
    <property type="entry name" value="TBC1 domain family, member 22B"/>
    <property type="match status" value="1"/>
</dbReference>
<dbReference type="SUPFAM" id="SSF47923">
    <property type="entry name" value="Ypt/Rab-GAP domain of gyp1p"/>
    <property type="match status" value="1"/>
</dbReference>
<dbReference type="Proteomes" id="UP000663850">
    <property type="component" value="Unassembled WGS sequence"/>
</dbReference>
<dbReference type="InterPro" id="IPR029033">
    <property type="entry name" value="His_PPase_superfam"/>
</dbReference>
<dbReference type="Pfam" id="PF00566">
    <property type="entry name" value="RabGAP-TBC"/>
    <property type="match status" value="1"/>
</dbReference>
<keyword evidence="4" id="KW-0812">Transmembrane</keyword>
<comment type="subcellular location">
    <subcellularLocation>
        <location evidence="1">Golgi apparatus</location>
        <location evidence="1">Golgi stack</location>
    </subcellularLocation>
</comment>
<feature type="compositionally biased region" description="Polar residues" evidence="3">
    <location>
        <begin position="86"/>
        <end position="96"/>
    </location>
</feature>
<comment type="caution">
    <text evidence="6">The sequence shown here is derived from an EMBL/GenBank/DDBJ whole genome shotgun (WGS) entry which is preliminary data.</text>
</comment>
<dbReference type="Gene3D" id="3.40.50.1240">
    <property type="entry name" value="Phosphoglycerate mutase-like"/>
    <property type="match status" value="1"/>
</dbReference>
<reference evidence="6" key="1">
    <citation type="submission" date="2021-01" db="EMBL/GenBank/DDBJ databases">
        <authorList>
            <person name="Kaushik A."/>
        </authorList>
    </citation>
    <scope>NUCLEOTIDE SEQUENCE</scope>
    <source>
        <strain evidence="6">Type strain: AG8-Rh-89/</strain>
    </source>
</reference>
<name>A0A8H3H1V8_9AGAM</name>
<feature type="compositionally biased region" description="Basic and acidic residues" evidence="3">
    <location>
        <begin position="202"/>
        <end position="217"/>
    </location>
</feature>
<feature type="compositionally biased region" description="Polar residues" evidence="3">
    <location>
        <begin position="338"/>
        <end position="350"/>
    </location>
</feature>
<feature type="transmembrane region" description="Helical" evidence="4">
    <location>
        <begin position="676"/>
        <end position="699"/>
    </location>
</feature>
<evidence type="ECO:0000313" key="7">
    <source>
        <dbReference type="Proteomes" id="UP000663850"/>
    </source>
</evidence>
<proteinExistence type="predicted"/>
<dbReference type="Pfam" id="PF00300">
    <property type="entry name" value="His_Phos_1"/>
    <property type="match status" value="1"/>
</dbReference>
<evidence type="ECO:0000256" key="4">
    <source>
        <dbReference type="SAM" id="Phobius"/>
    </source>
</evidence>